<evidence type="ECO:0000313" key="2">
    <source>
        <dbReference type="EMBL" id="TBU96145.1"/>
    </source>
</evidence>
<evidence type="ECO:0000313" key="3">
    <source>
        <dbReference type="Proteomes" id="UP000293172"/>
    </source>
</evidence>
<dbReference type="RefSeq" id="WP_131191569.1">
    <property type="nucleotide sequence ID" value="NZ_QJUL01000005.1"/>
</dbReference>
<comment type="caution">
    <text evidence="2">The sequence shown here is derived from an EMBL/GenBank/DDBJ whole genome shotgun (WGS) entry which is preliminary data.</text>
</comment>
<dbReference type="CDD" id="cd13568">
    <property type="entry name" value="PBP2_TAXI_TRAP_like_3"/>
    <property type="match status" value="1"/>
</dbReference>
<dbReference type="PANTHER" id="PTHR42941">
    <property type="entry name" value="SLL1037 PROTEIN"/>
    <property type="match status" value="1"/>
</dbReference>
<dbReference type="SUPFAM" id="SSF53850">
    <property type="entry name" value="Periplasmic binding protein-like II"/>
    <property type="match status" value="1"/>
</dbReference>
<proteinExistence type="predicted"/>
<dbReference type="NCBIfam" id="TIGR02122">
    <property type="entry name" value="TRAP_TAXI"/>
    <property type="match status" value="1"/>
</dbReference>
<dbReference type="PROSITE" id="PS51257">
    <property type="entry name" value="PROKAR_LIPOPROTEIN"/>
    <property type="match status" value="1"/>
</dbReference>
<dbReference type="Gene3D" id="3.40.190.10">
    <property type="entry name" value="Periplasmic binding protein-like II"/>
    <property type="match status" value="2"/>
</dbReference>
<dbReference type="EMBL" id="QJUL01000005">
    <property type="protein sequence ID" value="TBU96145.1"/>
    <property type="molecule type" value="Genomic_DNA"/>
</dbReference>
<feature type="signal peptide" evidence="1">
    <location>
        <begin position="1"/>
        <end position="28"/>
    </location>
</feature>
<organism evidence="2 3">
    <name type="scientific">Phytopseudomonas dryadis</name>
    <dbReference type="NCBI Taxonomy" id="2487520"/>
    <lineage>
        <taxon>Bacteria</taxon>
        <taxon>Pseudomonadati</taxon>
        <taxon>Pseudomonadota</taxon>
        <taxon>Gammaproteobacteria</taxon>
        <taxon>Pseudomonadales</taxon>
        <taxon>Pseudomonadaceae</taxon>
        <taxon>Phytopseudomonas</taxon>
    </lineage>
</organism>
<reference evidence="2 3" key="1">
    <citation type="submission" date="2018-06" db="EMBL/GenBank/DDBJ databases">
        <title>Three novel Pseudomonas species isolated from symptomatic oak.</title>
        <authorList>
            <person name="Bueno-Gonzalez V."/>
            <person name="Brady C."/>
        </authorList>
    </citation>
    <scope>NUCLEOTIDE SEQUENCE [LARGE SCALE GENOMIC DNA]</scope>
    <source>
        <strain evidence="2 3">P6B</strain>
    </source>
</reference>
<dbReference type="PANTHER" id="PTHR42941:SF1">
    <property type="entry name" value="SLL1037 PROTEIN"/>
    <property type="match status" value="1"/>
</dbReference>
<keyword evidence="1" id="KW-0732">Signal</keyword>
<name>A0A4V2KCT1_9GAMM</name>
<accession>A0A4V2KCT1</accession>
<dbReference type="OrthoDB" id="9776669at2"/>
<sequence>MKIPSLPCAFSALAAATVLSCASLAVQAQERFVTIGTGGQTGVYYVAGQSICRFMNRTGAEQGIKCNAPSTAASVFNINALRSGEFNFGFTQADHQFKAYKGLPPFEKQGAMEDLRAVFSMQTEVLTIVARDSARIANFDDLAGKRVNIGVPGSGSRDTFEEIMQAKGWKNSSFALAAELKPAEMASALADNNLDAMTYVVGHPSGAIQEGLSVVASKLIAVDGPDIDKFLEEKTYYIKTEIPAGIYKGVDQPIPSIGGKALLTTSTKTSADTVYLLVKSVFENFDRFKRLHPAFENLTEEEMISTGMSAPLHEGAERYYKERGWL</sequence>
<dbReference type="AlphaFoldDB" id="A0A4V2KCT1"/>
<dbReference type="InterPro" id="IPR011852">
    <property type="entry name" value="TRAP_TAXI"/>
</dbReference>
<dbReference type="Pfam" id="PF16868">
    <property type="entry name" value="NMT1_3"/>
    <property type="match status" value="1"/>
</dbReference>
<evidence type="ECO:0000256" key="1">
    <source>
        <dbReference type="SAM" id="SignalP"/>
    </source>
</evidence>
<dbReference type="Proteomes" id="UP000293172">
    <property type="component" value="Unassembled WGS sequence"/>
</dbReference>
<gene>
    <name evidence="2" type="ORF">DNK44_05150</name>
</gene>
<feature type="chain" id="PRO_5020717416" evidence="1">
    <location>
        <begin position="29"/>
        <end position="326"/>
    </location>
</feature>
<protein>
    <submittedName>
        <fullName evidence="2">C4-dicarboxylate ABC transporter substrate-binding protein</fullName>
    </submittedName>
</protein>